<evidence type="ECO:0000256" key="1">
    <source>
        <dbReference type="SAM" id="MobiDB-lite"/>
    </source>
</evidence>
<reference evidence="2 3" key="1">
    <citation type="journal article" date="2018" name="Front. Plant Sci.">
        <title>Red Clover (Trifolium pratense) and Zigzag Clover (T. medium) - A Picture of Genomic Similarities and Differences.</title>
        <authorList>
            <person name="Dluhosova J."/>
            <person name="Istvanek J."/>
            <person name="Nedelnik J."/>
            <person name="Repkova J."/>
        </authorList>
    </citation>
    <scope>NUCLEOTIDE SEQUENCE [LARGE SCALE GENOMIC DNA]</scope>
    <source>
        <strain evidence="3">cv. 10/8</strain>
        <tissue evidence="2">Leaf</tissue>
    </source>
</reference>
<feature type="compositionally biased region" description="Polar residues" evidence="1">
    <location>
        <begin position="41"/>
        <end position="50"/>
    </location>
</feature>
<feature type="compositionally biased region" description="Basic and acidic residues" evidence="1">
    <location>
        <begin position="1"/>
        <end position="12"/>
    </location>
</feature>
<name>A0A392QKF9_9FABA</name>
<dbReference type="Proteomes" id="UP000265520">
    <property type="component" value="Unassembled WGS sequence"/>
</dbReference>
<dbReference type="AlphaFoldDB" id="A0A392QKF9"/>
<sequence>MAGTEGEERPPDSAKTNMNTTTERERDDAEDNNILIAPSPAGSTCLKTDF</sequence>
<feature type="region of interest" description="Disordered" evidence="1">
    <location>
        <begin position="1"/>
        <end position="50"/>
    </location>
</feature>
<comment type="caution">
    <text evidence="2">The sequence shown here is derived from an EMBL/GenBank/DDBJ whole genome shotgun (WGS) entry which is preliminary data.</text>
</comment>
<organism evidence="2 3">
    <name type="scientific">Trifolium medium</name>
    <dbReference type="NCBI Taxonomy" id="97028"/>
    <lineage>
        <taxon>Eukaryota</taxon>
        <taxon>Viridiplantae</taxon>
        <taxon>Streptophyta</taxon>
        <taxon>Embryophyta</taxon>
        <taxon>Tracheophyta</taxon>
        <taxon>Spermatophyta</taxon>
        <taxon>Magnoliopsida</taxon>
        <taxon>eudicotyledons</taxon>
        <taxon>Gunneridae</taxon>
        <taxon>Pentapetalae</taxon>
        <taxon>rosids</taxon>
        <taxon>fabids</taxon>
        <taxon>Fabales</taxon>
        <taxon>Fabaceae</taxon>
        <taxon>Papilionoideae</taxon>
        <taxon>50 kb inversion clade</taxon>
        <taxon>NPAAA clade</taxon>
        <taxon>Hologalegina</taxon>
        <taxon>IRL clade</taxon>
        <taxon>Trifolieae</taxon>
        <taxon>Trifolium</taxon>
    </lineage>
</organism>
<proteinExistence type="predicted"/>
<accession>A0A392QKF9</accession>
<evidence type="ECO:0000313" key="2">
    <source>
        <dbReference type="EMBL" id="MCI24429.1"/>
    </source>
</evidence>
<protein>
    <submittedName>
        <fullName evidence="2">Uncharacterized protein</fullName>
    </submittedName>
</protein>
<keyword evidence="3" id="KW-1185">Reference proteome</keyword>
<evidence type="ECO:0000313" key="3">
    <source>
        <dbReference type="Proteomes" id="UP000265520"/>
    </source>
</evidence>
<dbReference type="EMBL" id="LXQA010141422">
    <property type="protein sequence ID" value="MCI24429.1"/>
    <property type="molecule type" value="Genomic_DNA"/>
</dbReference>